<dbReference type="InterPro" id="IPR001646">
    <property type="entry name" value="5peptide_repeat"/>
</dbReference>
<sequence length="427" mass="46771">MDKEKARKVLRTNVLNYIPATTLFFKVTLVIVLAIPLVWLRWDWIYGNHELIRNIGFALAGLIGFPMLVWRTRIADRQAATGEASHVAETYTKAIEQLGSTSDDGRPRLELRLGGLYALEKISRNSSDYHHQIMEVLCAYIRMHAPLEGEKPTVAKSRNEKKCSLRVDIKTALSILNRRKISQDKGQFSFDLAHTFLGYSVLSSFDFSGADLKGTEFCVTDLANSNFTGAQLMSSNFAEADLTGSSFQEAFLTDANFEDARMFRVNLNDAVLFRAKLQRAGLMNANFNGANLTSANLEEATLTDATLVGATLVKANLEESDLIEANLQNAKLVRTNLKGAILVRANLSGSNLTKADLSGSDLEGANLAGADLSRANLCGATLTNANLAGAKLDYVKLKAADLTKMNLTGATYEKLVIVDEEEIMEEG</sequence>
<name>A0ABY5HM86_9GAMM</name>
<dbReference type="PANTHER" id="PTHR14136:SF17">
    <property type="entry name" value="BTB_POZ DOMAIN-CONTAINING PROTEIN KCTD9"/>
    <property type="match status" value="1"/>
</dbReference>
<evidence type="ECO:0000313" key="2">
    <source>
        <dbReference type="EMBL" id="UTW12922.1"/>
    </source>
</evidence>
<evidence type="ECO:0000313" key="3">
    <source>
        <dbReference type="Proteomes" id="UP001058461"/>
    </source>
</evidence>
<reference evidence="2" key="1">
    <citation type="submission" date="2021-04" db="EMBL/GenBank/DDBJ databases">
        <title>Oceanospirillales bacteria with DddD are important DMSP degraders in coastal seawater.</title>
        <authorList>
            <person name="Liu J."/>
        </authorList>
    </citation>
    <scope>NUCLEOTIDE SEQUENCE</scope>
    <source>
        <strain evidence="2">D13-1</strain>
    </source>
</reference>
<evidence type="ECO:0000256" key="1">
    <source>
        <dbReference type="SAM" id="Phobius"/>
    </source>
</evidence>
<organism evidence="2 3">
    <name type="scientific">Marinobacterium rhizophilum</name>
    <dbReference type="NCBI Taxonomy" id="420402"/>
    <lineage>
        <taxon>Bacteria</taxon>
        <taxon>Pseudomonadati</taxon>
        <taxon>Pseudomonadota</taxon>
        <taxon>Gammaproteobacteria</taxon>
        <taxon>Oceanospirillales</taxon>
        <taxon>Oceanospirillaceae</taxon>
        <taxon>Marinobacterium</taxon>
    </lineage>
</organism>
<feature type="transmembrane region" description="Helical" evidence="1">
    <location>
        <begin position="20"/>
        <end position="39"/>
    </location>
</feature>
<gene>
    <name evidence="2" type="ORF">KDW95_04410</name>
</gene>
<accession>A0ABY5HM86</accession>
<dbReference type="EMBL" id="CP073347">
    <property type="protein sequence ID" value="UTW12922.1"/>
    <property type="molecule type" value="Genomic_DNA"/>
</dbReference>
<dbReference type="PANTHER" id="PTHR14136">
    <property type="entry name" value="BTB_POZ DOMAIN-CONTAINING PROTEIN KCTD9"/>
    <property type="match status" value="1"/>
</dbReference>
<protein>
    <submittedName>
        <fullName evidence="2">Pentapeptide repeat-containing protein</fullName>
    </submittedName>
</protein>
<keyword evidence="1" id="KW-0472">Membrane</keyword>
<feature type="transmembrane region" description="Helical" evidence="1">
    <location>
        <begin position="51"/>
        <end position="70"/>
    </location>
</feature>
<dbReference type="RefSeq" id="WP_255855066.1">
    <property type="nucleotide sequence ID" value="NZ_CP073347.1"/>
</dbReference>
<keyword evidence="3" id="KW-1185">Reference proteome</keyword>
<dbReference type="SUPFAM" id="SSF141571">
    <property type="entry name" value="Pentapeptide repeat-like"/>
    <property type="match status" value="2"/>
</dbReference>
<dbReference type="Proteomes" id="UP001058461">
    <property type="component" value="Chromosome"/>
</dbReference>
<keyword evidence="1" id="KW-0812">Transmembrane</keyword>
<keyword evidence="1" id="KW-1133">Transmembrane helix</keyword>
<dbReference type="Gene3D" id="2.160.20.80">
    <property type="entry name" value="E3 ubiquitin-protein ligase SopA"/>
    <property type="match status" value="2"/>
</dbReference>
<dbReference type="InterPro" id="IPR051082">
    <property type="entry name" value="Pentapeptide-BTB/POZ_domain"/>
</dbReference>
<dbReference type="Pfam" id="PF00805">
    <property type="entry name" value="Pentapeptide"/>
    <property type="match status" value="4"/>
</dbReference>
<proteinExistence type="predicted"/>